<accession>A0A9X0ZSB3</accession>
<protein>
    <submittedName>
        <fullName evidence="1">Uncharacterized protein</fullName>
    </submittedName>
</protein>
<organism evidence="1 2">
    <name type="scientific">Neisseria elongata subsp. nitroreducens</name>
    <dbReference type="NCBI Taxonomy" id="90367"/>
    <lineage>
        <taxon>Bacteria</taxon>
        <taxon>Pseudomonadati</taxon>
        <taxon>Pseudomonadota</taxon>
        <taxon>Betaproteobacteria</taxon>
        <taxon>Neisseriales</taxon>
        <taxon>Neisseriaceae</taxon>
        <taxon>Neisseria</taxon>
    </lineage>
</organism>
<dbReference type="AlphaFoldDB" id="A0A9X0ZSB3"/>
<dbReference type="Proteomes" id="UP000708805">
    <property type="component" value="Unassembled WGS sequence"/>
</dbReference>
<sequence>MFGLFNGSNNDIVDDIEAVLRPMAGMAIAKKFALHDIVGDVETWQADLESAVLLLDETEFRDIQIIGTYAFDDGTWLWAWGNQGSDFAENIVRDSFALQRYGKENGIAWLTERTFELEQDDVEAVAAVAVGIVQADGYYLAFHDAGIAVFSLCDMRLQQALAAENPARATVVIPDMVATFVLYQQHEAVAEYLRQAGYQIEQSENSKHIGITAQRNGSVLKADFEDGFFRDLSARLQE</sequence>
<comment type="caution">
    <text evidence="1">The sequence shown here is derived from an EMBL/GenBank/DDBJ whole genome shotgun (WGS) entry which is preliminary data.</text>
</comment>
<dbReference type="InterPro" id="IPR049249">
    <property type="entry name" value="DUF6882"/>
</dbReference>
<dbReference type="EMBL" id="JAGJWT010000002">
    <property type="protein sequence ID" value="MBS9340108.1"/>
    <property type="molecule type" value="Genomic_DNA"/>
</dbReference>
<proteinExistence type="predicted"/>
<gene>
    <name evidence="1" type="ORF">J8641_04590</name>
</gene>
<reference evidence="1" key="1">
    <citation type="submission" date="2021-04" db="EMBL/GenBank/DDBJ databases">
        <title>Genomic characterization of endocarditis-associated Neisseria elongata subsp. nitroreducens.</title>
        <authorList>
            <person name="Schorner M."/>
            <person name="Passarelli-Araujo H."/>
            <person name="Scheffer M."/>
            <person name="Barazzetti F."/>
            <person name="Martins J."/>
            <person name="Machado H."/>
            <person name="Palmeiro J."/>
            <person name="Bazzo M."/>
        </authorList>
    </citation>
    <scope>NUCLEOTIDE SEQUENCE</scope>
    <source>
        <strain evidence="1">Nel_M001</strain>
    </source>
</reference>
<dbReference type="RefSeq" id="WP_214037539.1">
    <property type="nucleotide sequence ID" value="NZ_JAGJWT010000002.1"/>
</dbReference>
<name>A0A9X0ZSB3_NEIEL</name>
<evidence type="ECO:0000313" key="1">
    <source>
        <dbReference type="EMBL" id="MBS9340108.1"/>
    </source>
</evidence>
<dbReference type="Pfam" id="PF21813">
    <property type="entry name" value="DUF6882"/>
    <property type="match status" value="1"/>
</dbReference>
<evidence type="ECO:0000313" key="2">
    <source>
        <dbReference type="Proteomes" id="UP000708805"/>
    </source>
</evidence>